<comment type="similarity">
    <text evidence="2 7">Belongs to the glycosyl hydrolase 20 family.</text>
</comment>
<name>A0A2W1ELZ6_9PLEO</name>
<dbReference type="EC" id="3.2.1.52" evidence="7"/>
<evidence type="ECO:0000256" key="5">
    <source>
        <dbReference type="ARBA" id="ARBA00023180"/>
    </source>
</evidence>
<reference evidence="16" key="4">
    <citation type="journal article" date="2022" name="Microb. Genom.">
        <title>A global pangenome for the wheat fungal pathogen Pyrenophora tritici-repentis and prediction of effector protein structural homology.</title>
        <authorList>
            <person name="Moolhuijzen P.M."/>
            <person name="See P.T."/>
            <person name="Shi G."/>
            <person name="Powell H.R."/>
            <person name="Cockram J."/>
            <person name="Jorgensen L.N."/>
            <person name="Benslimane H."/>
            <person name="Strelkov S.E."/>
            <person name="Turner J."/>
            <person name="Liu Z."/>
            <person name="Moffat C.S."/>
        </authorList>
    </citation>
    <scope>NUCLEOTIDE SEQUENCE [LARGE SCALE GENOMIC DNA]</scope>
</reference>
<evidence type="ECO:0000313" key="16">
    <source>
        <dbReference type="Proteomes" id="UP000249757"/>
    </source>
</evidence>
<keyword evidence="4 7" id="KW-0378">Hydrolase</keyword>
<proteinExistence type="inferred from homology"/>
<evidence type="ECO:0000313" key="14">
    <source>
        <dbReference type="EMBL" id="KAI1512377.1"/>
    </source>
</evidence>
<comment type="catalytic activity">
    <reaction evidence="1 7">
        <text>Hydrolysis of terminal non-reducing N-acetyl-D-hexosamine residues in N-acetyl-beta-D-hexosaminides.</text>
        <dbReference type="EC" id="3.2.1.52"/>
    </reaction>
</comment>
<feature type="region of interest" description="Disordered" evidence="9">
    <location>
        <begin position="87"/>
        <end position="112"/>
    </location>
</feature>
<keyword evidence="3 10" id="KW-0732">Signal</keyword>
<evidence type="ECO:0000256" key="6">
    <source>
        <dbReference type="ARBA" id="ARBA00023295"/>
    </source>
</evidence>
<dbReference type="InterPro" id="IPR017853">
    <property type="entry name" value="GH"/>
</dbReference>
<dbReference type="PRINTS" id="PR00738">
    <property type="entry name" value="GLHYDRLASE20"/>
</dbReference>
<evidence type="ECO:0000259" key="11">
    <source>
        <dbReference type="Pfam" id="PF00728"/>
    </source>
</evidence>
<dbReference type="Gene3D" id="3.20.20.80">
    <property type="entry name" value="Glycosidases"/>
    <property type="match status" value="1"/>
</dbReference>
<feature type="domain" description="Beta-hexosaminidase eukaryotic type N-terminal" evidence="12">
    <location>
        <begin position="27"/>
        <end position="170"/>
    </location>
</feature>
<evidence type="ECO:0000256" key="8">
    <source>
        <dbReference type="PIRSR" id="PIRSR001093-1"/>
    </source>
</evidence>
<feature type="domain" description="Glycoside hydrolase family 20 catalytic" evidence="11">
    <location>
        <begin position="193"/>
        <end position="557"/>
    </location>
</feature>
<dbReference type="InterPro" id="IPR025705">
    <property type="entry name" value="Beta_hexosaminidase_sua/sub"/>
</dbReference>
<dbReference type="InterPro" id="IPR029019">
    <property type="entry name" value="HEX_eukaryotic_N"/>
</dbReference>
<dbReference type="InterPro" id="IPR015883">
    <property type="entry name" value="Glyco_hydro_20_cat"/>
</dbReference>
<evidence type="ECO:0000256" key="7">
    <source>
        <dbReference type="PIRNR" id="PIRNR001093"/>
    </source>
</evidence>
<dbReference type="SUPFAM" id="SSF55545">
    <property type="entry name" value="beta-N-acetylhexosaminidase-like domain"/>
    <property type="match status" value="1"/>
</dbReference>
<reference evidence="14" key="2">
    <citation type="submission" date="2021-05" db="EMBL/GenBank/DDBJ databases">
        <authorList>
            <person name="Moolhuijzen P.M."/>
            <person name="Moffat C.S."/>
        </authorList>
    </citation>
    <scope>NUCLEOTIDE SEQUENCE</scope>
    <source>
        <strain evidence="14">86-124</strain>
    </source>
</reference>
<evidence type="ECO:0000313" key="15">
    <source>
        <dbReference type="Proteomes" id="UP000245464"/>
    </source>
</evidence>
<evidence type="ECO:0000256" key="1">
    <source>
        <dbReference type="ARBA" id="ARBA00001231"/>
    </source>
</evidence>
<dbReference type="Gene3D" id="3.30.379.10">
    <property type="entry name" value="Chitobiase/beta-hexosaminidase domain 2-like"/>
    <property type="match status" value="1"/>
</dbReference>
<dbReference type="GO" id="GO:0016020">
    <property type="term" value="C:membrane"/>
    <property type="evidence" value="ECO:0007669"/>
    <property type="project" value="TreeGrafter"/>
</dbReference>
<reference evidence="13" key="1">
    <citation type="journal article" date="2018" name="BMC Genomics">
        <title>Comparative genomics of the wheat fungal pathogen Pyrenophora tritici-repentis reveals chromosomal variations and genome plasticity.</title>
        <authorList>
            <person name="Moolhuijzen P."/>
            <person name="See P.T."/>
            <person name="Hane J.K."/>
            <person name="Shi G."/>
            <person name="Liu Z."/>
            <person name="Oliver R.P."/>
            <person name="Moffat C.S."/>
        </authorList>
    </citation>
    <scope>NUCLEOTIDE SEQUENCE [LARGE SCALE GENOMIC DNA]</scope>
    <source>
        <strain evidence="13">M4</strain>
    </source>
</reference>
<evidence type="ECO:0000256" key="3">
    <source>
        <dbReference type="ARBA" id="ARBA00022729"/>
    </source>
</evidence>
<dbReference type="EMBL" id="NQIK02000010">
    <property type="protein sequence ID" value="KAF7565298.1"/>
    <property type="molecule type" value="Genomic_DNA"/>
</dbReference>
<keyword evidence="16" id="KW-1185">Reference proteome</keyword>
<evidence type="ECO:0000313" key="13">
    <source>
        <dbReference type="EMBL" id="KAF7565298.1"/>
    </source>
</evidence>
<dbReference type="Pfam" id="PF00728">
    <property type="entry name" value="Glyco_hydro_20"/>
    <property type="match status" value="1"/>
</dbReference>
<organism evidence="13 15">
    <name type="scientific">Pyrenophora tritici-repentis</name>
    <dbReference type="NCBI Taxonomy" id="45151"/>
    <lineage>
        <taxon>Eukaryota</taxon>
        <taxon>Fungi</taxon>
        <taxon>Dikarya</taxon>
        <taxon>Ascomycota</taxon>
        <taxon>Pezizomycotina</taxon>
        <taxon>Dothideomycetes</taxon>
        <taxon>Pleosporomycetidae</taxon>
        <taxon>Pleosporales</taxon>
        <taxon>Pleosporineae</taxon>
        <taxon>Pleosporaceae</taxon>
        <taxon>Pyrenophora</taxon>
    </lineage>
</organism>
<evidence type="ECO:0000256" key="9">
    <source>
        <dbReference type="SAM" id="MobiDB-lite"/>
    </source>
</evidence>
<feature type="signal peptide" evidence="10">
    <location>
        <begin position="1"/>
        <end position="20"/>
    </location>
</feature>
<accession>A0A2W1ELZ6</accession>
<protein>
    <recommendedName>
        <fullName evidence="7">Beta-hexosaminidase</fullName>
        <ecNumber evidence="7">3.2.1.52</ecNumber>
    </recommendedName>
</protein>
<dbReference type="PANTHER" id="PTHR22600:SF26">
    <property type="entry name" value="BETA-N-ACETYLHEXOSAMINIDASE"/>
    <property type="match status" value="1"/>
</dbReference>
<dbReference type="AlphaFoldDB" id="A0A2W1ELZ6"/>
<dbReference type="InterPro" id="IPR029018">
    <property type="entry name" value="Hex-like_dom2"/>
</dbReference>
<sequence>MRDFILASVVTAAALFPGHAEAVAANPLPAPRNIVWGNSGCFSFDPSASFDVPESKLLSDAVDRTKKSITTLKWVPQAVEAPVREFEPFPGSTTKASRRKHKRQYNAPPAGNCTGSVKSVRITLVHPNADLQHGVEESYTLNLKQGSDTLFITAQTVYGALHALTTLQQIVISDGTGKLIIEQPVSIVDWPLYPVRGIMIDTGRNFISKAKIEEQLNAMALAKLNVLHWHLVDSQSWPVEVKQYPTMTEDAYSANEMFTQDTLKEIVSYAAARGIRVIPEIDMPGHASSGWTQIDENIVTCEDSWWSNDDWPKHTAVQPNPGQLDILNNKTYEVTGQVYKEMTSIFPDNWFHIGGDELFANCNNFSAPALAFFNSGKSMGDLYQVWVDRAIPNFRSIANKTLVMWEDVKLSADVAATGNVPKDIILQAWNNGLDHISNLTAQGYRVIVSSSDFMYLDCGYGGWVGNDPRYNVMVNPNANDTSILNFNWGGGGGSWCAPYKTWQRIYDYDFTLNMTDAQKKLIQGAIAPLWSEQVDDAVVSQKMWPRAAALAELVWSGNRDSKGNKRTTELTQRILNFREYLVANGVSASPLMPKYCLQHPHECDLYLNQTALWT</sequence>
<comment type="caution">
    <text evidence="13">The sequence shown here is derived from an EMBL/GenBank/DDBJ whole genome shotgun (WGS) entry which is preliminary data.</text>
</comment>
<keyword evidence="5" id="KW-0325">Glycoprotein</keyword>
<keyword evidence="6 7" id="KW-0326">Glycosidase</keyword>
<dbReference type="FunFam" id="3.20.20.80:FF:000063">
    <property type="entry name" value="Beta-hexosaminidase"/>
    <property type="match status" value="1"/>
</dbReference>
<dbReference type="GO" id="GO:0030203">
    <property type="term" value="P:glycosaminoglycan metabolic process"/>
    <property type="evidence" value="ECO:0007669"/>
    <property type="project" value="TreeGrafter"/>
</dbReference>
<dbReference type="GO" id="GO:0016231">
    <property type="term" value="F:beta-N-acetylglucosaminidase activity"/>
    <property type="evidence" value="ECO:0007669"/>
    <property type="project" value="TreeGrafter"/>
</dbReference>
<dbReference type="OrthoDB" id="428480at2759"/>
<dbReference type="Pfam" id="PF14845">
    <property type="entry name" value="Glycohydro_20b2"/>
    <property type="match status" value="1"/>
</dbReference>
<dbReference type="Proteomes" id="UP000249757">
    <property type="component" value="Unassembled WGS sequence"/>
</dbReference>
<evidence type="ECO:0000256" key="10">
    <source>
        <dbReference type="SAM" id="SignalP"/>
    </source>
</evidence>
<dbReference type="OMA" id="KMWPRAA"/>
<dbReference type="GO" id="GO:0005975">
    <property type="term" value="P:carbohydrate metabolic process"/>
    <property type="evidence" value="ECO:0007669"/>
    <property type="project" value="InterPro"/>
</dbReference>
<evidence type="ECO:0000256" key="4">
    <source>
        <dbReference type="ARBA" id="ARBA00022801"/>
    </source>
</evidence>
<dbReference type="SUPFAM" id="SSF51445">
    <property type="entry name" value="(Trans)glycosidases"/>
    <property type="match status" value="1"/>
</dbReference>
<dbReference type="PIRSF" id="PIRSF001093">
    <property type="entry name" value="B-hxosamndse_ab_euk"/>
    <property type="match status" value="1"/>
</dbReference>
<dbReference type="PANTHER" id="PTHR22600">
    <property type="entry name" value="BETA-HEXOSAMINIDASE"/>
    <property type="match status" value="1"/>
</dbReference>
<dbReference type="Proteomes" id="UP000245464">
    <property type="component" value="Chromosome 10"/>
</dbReference>
<feature type="chain" id="PRO_5042700998" description="Beta-hexosaminidase" evidence="10">
    <location>
        <begin position="21"/>
        <end position="614"/>
    </location>
</feature>
<reference evidence="14" key="3">
    <citation type="journal article" date="2022" name="bioRxiv">
        <title>A global pangenome for the wheat fungal pathogen Pyrenophora tritici-repentis and prediction of effector protein structural homology.</title>
        <authorList>
            <person name="Moolhuijzen P."/>
            <person name="See P.T."/>
            <person name="Shi G."/>
            <person name="Powell H.R."/>
            <person name="Cockram J."/>
            <person name="Jorgensen L.N."/>
            <person name="Benslimane H."/>
            <person name="Strelkov S.E."/>
            <person name="Turner J."/>
            <person name="Liu Z."/>
            <person name="Moffat C.S."/>
        </authorList>
    </citation>
    <scope>NUCLEOTIDE SEQUENCE</scope>
    <source>
        <strain evidence="14">86-124</strain>
    </source>
</reference>
<feature type="active site" description="Proton donor" evidence="8">
    <location>
        <position position="357"/>
    </location>
</feature>
<evidence type="ECO:0000256" key="2">
    <source>
        <dbReference type="ARBA" id="ARBA00006285"/>
    </source>
</evidence>
<gene>
    <name evidence="14" type="ORF">Ptr86124_008343</name>
    <name evidence="13" type="ORF">PtrM4_047320</name>
</gene>
<dbReference type="EMBL" id="NRDI02000011">
    <property type="protein sequence ID" value="KAI1512377.1"/>
    <property type="molecule type" value="Genomic_DNA"/>
</dbReference>
<evidence type="ECO:0000259" key="12">
    <source>
        <dbReference type="Pfam" id="PF14845"/>
    </source>
</evidence>